<gene>
    <name evidence="1" type="ordered locus">PERMA_A0006</name>
</gene>
<proteinExistence type="predicted"/>
<dbReference type="Proteomes" id="UP000001366">
    <property type="component" value="Plasmid unnamed"/>
</dbReference>
<name>C0QUT5_PERMH</name>
<dbReference type="HOGENOM" id="CLU_1487723_0_0_0"/>
<evidence type="ECO:0000313" key="2">
    <source>
        <dbReference type="Proteomes" id="UP000001366"/>
    </source>
</evidence>
<organism evidence="1 2">
    <name type="scientific">Persephonella marina (strain DSM 14350 / EX-H1)</name>
    <dbReference type="NCBI Taxonomy" id="123214"/>
    <lineage>
        <taxon>Bacteria</taxon>
        <taxon>Pseudomonadati</taxon>
        <taxon>Aquificota</taxon>
        <taxon>Aquificia</taxon>
        <taxon>Aquificales</taxon>
        <taxon>Hydrogenothermaceae</taxon>
        <taxon>Persephonella</taxon>
    </lineage>
</organism>
<evidence type="ECO:0000313" key="1">
    <source>
        <dbReference type="EMBL" id="ACO05009.1"/>
    </source>
</evidence>
<keyword evidence="2" id="KW-1185">Reference proteome</keyword>
<dbReference type="EMBL" id="CP001231">
    <property type="protein sequence ID" value="ACO05009.1"/>
    <property type="molecule type" value="Genomic_DNA"/>
</dbReference>
<protein>
    <submittedName>
        <fullName evidence="1">Uncharacterized protein</fullName>
    </submittedName>
</protein>
<dbReference type="AlphaFoldDB" id="C0QUT5"/>
<accession>C0QUT5</accession>
<dbReference type="PaxDb" id="123214-PERMA_A0006"/>
<sequence length="181" mass="21567">MERLFLNWKKLMFKYILFKETPAPDKLHGYIIEHLLTTKDRRELEKRLAELGINTARKDIKLAEREALQAYEKAGKPLSIFIYRFPVLSVDENSDEWIYIDVEYYPVKELLKLIEKETGKKIKLGQGKIRVNTTYRQVILKQYNPEIKSYKSLLGYPLKKDNSERVYQLLKKLEAIFNDYS</sequence>
<dbReference type="KEGG" id="pmx:PERMA_A0006"/>
<keyword evidence="1" id="KW-0614">Plasmid</keyword>
<reference evidence="1 2" key="1">
    <citation type="journal article" date="2009" name="J. Bacteriol.">
        <title>Complete and draft genome sequences of six members of the Aquificales.</title>
        <authorList>
            <person name="Reysenbach A.L."/>
            <person name="Hamamura N."/>
            <person name="Podar M."/>
            <person name="Griffiths E."/>
            <person name="Ferreira S."/>
            <person name="Hochstein R."/>
            <person name="Heidelberg J."/>
            <person name="Johnson J."/>
            <person name="Mead D."/>
            <person name="Pohorille A."/>
            <person name="Sarmiento M."/>
            <person name="Schweighofer K."/>
            <person name="Seshadri R."/>
            <person name="Voytek M.A."/>
        </authorList>
    </citation>
    <scope>NUCLEOTIDE SEQUENCE [LARGE SCALE GENOMIC DNA]</scope>
    <source>
        <strain evidence="2">DSM 14350 / EX-H1</strain>
        <plasmid evidence="2">pPERMA01</plasmid>
    </source>
</reference>
<geneLocation type="plasmid" evidence="2">
    <name>pPERMA01</name>
</geneLocation>